<dbReference type="AlphaFoldDB" id="A0A9W6K695"/>
<proteinExistence type="predicted"/>
<dbReference type="EMBL" id="BSFN01000004">
    <property type="protein sequence ID" value="GLK88769.1"/>
    <property type="molecule type" value="Genomic_DNA"/>
</dbReference>
<organism evidence="7 8">
    <name type="scientific">Pseudomonas turukhanskensis</name>
    <dbReference type="NCBI Taxonomy" id="1806536"/>
    <lineage>
        <taxon>Bacteria</taxon>
        <taxon>Pseudomonadati</taxon>
        <taxon>Pseudomonadota</taxon>
        <taxon>Gammaproteobacteria</taxon>
        <taxon>Pseudomonadales</taxon>
        <taxon>Pseudomonadaceae</taxon>
        <taxon>Pseudomonas</taxon>
    </lineage>
</organism>
<dbReference type="InterPro" id="IPR050109">
    <property type="entry name" value="HTH-type_TetR-like_transc_reg"/>
</dbReference>
<evidence type="ECO:0000256" key="1">
    <source>
        <dbReference type="ARBA" id="ARBA00022491"/>
    </source>
</evidence>
<dbReference type="PRINTS" id="PR00455">
    <property type="entry name" value="HTHTETR"/>
</dbReference>
<evidence type="ECO:0000256" key="2">
    <source>
        <dbReference type="ARBA" id="ARBA00023015"/>
    </source>
</evidence>
<dbReference type="Proteomes" id="UP001143328">
    <property type="component" value="Unassembled WGS sequence"/>
</dbReference>
<evidence type="ECO:0000313" key="8">
    <source>
        <dbReference type="Proteomes" id="UP001143328"/>
    </source>
</evidence>
<reference evidence="7" key="1">
    <citation type="journal article" date="2014" name="Int. J. Syst. Evol. Microbiol.">
        <title>Complete genome sequence of Corynebacterium casei LMG S-19264T (=DSM 44701T), isolated from a smear-ripened cheese.</title>
        <authorList>
            <consortium name="US DOE Joint Genome Institute (JGI-PGF)"/>
            <person name="Walter F."/>
            <person name="Albersmeier A."/>
            <person name="Kalinowski J."/>
            <person name="Ruckert C."/>
        </authorList>
    </citation>
    <scope>NUCLEOTIDE SEQUENCE</scope>
    <source>
        <strain evidence="7">VKM B-2935</strain>
    </source>
</reference>
<dbReference type="PROSITE" id="PS50977">
    <property type="entry name" value="HTH_TETR_2"/>
    <property type="match status" value="1"/>
</dbReference>
<evidence type="ECO:0000313" key="7">
    <source>
        <dbReference type="EMBL" id="GLK88769.1"/>
    </source>
</evidence>
<dbReference type="GO" id="GO:0003700">
    <property type="term" value="F:DNA-binding transcription factor activity"/>
    <property type="evidence" value="ECO:0007669"/>
    <property type="project" value="UniProtKB-ARBA"/>
</dbReference>
<protein>
    <submittedName>
        <fullName evidence="7">TetR family transcriptional regulator</fullName>
    </submittedName>
</protein>
<gene>
    <name evidence="7" type="ORF">GCM10017655_18310</name>
</gene>
<dbReference type="InterPro" id="IPR013572">
    <property type="entry name" value="Tscrpt_reg_MAATS_C"/>
</dbReference>
<keyword evidence="2" id="KW-0805">Transcription regulation</keyword>
<dbReference type="PANTHER" id="PTHR30055:SF240">
    <property type="entry name" value="HTH-TYPE TRANSCRIPTIONAL REGULATOR ACRR"/>
    <property type="match status" value="1"/>
</dbReference>
<dbReference type="GO" id="GO:0000976">
    <property type="term" value="F:transcription cis-regulatory region binding"/>
    <property type="evidence" value="ECO:0007669"/>
    <property type="project" value="TreeGrafter"/>
</dbReference>
<name>A0A9W6K695_9PSED</name>
<dbReference type="Pfam" id="PF08361">
    <property type="entry name" value="TetR_C_2"/>
    <property type="match status" value="1"/>
</dbReference>
<dbReference type="InterPro" id="IPR023772">
    <property type="entry name" value="DNA-bd_HTH_TetR-type_CS"/>
</dbReference>
<dbReference type="Pfam" id="PF00440">
    <property type="entry name" value="TetR_N"/>
    <property type="match status" value="1"/>
</dbReference>
<dbReference type="RefSeq" id="WP_271194986.1">
    <property type="nucleotide sequence ID" value="NZ_BSFN01000004.1"/>
</dbReference>
<sequence>MVRRTKEEAQETRSQILDAAEKAFYEHGVGRTTLARIADVAGVTRGAIYWHFSNKSDLFQAMLERAHLPFEELAKASESATEPDPLGRMRELLVQVLKQTATDAKVRRINEILFHKCEYTEELNDLRQQMQDNSIDCDQRIELTLRNAINKNQLPADLDTQRAAICLHSFIDGVLAKWLLAPKSLALGKEAERIVDAALDMLRLSPGLRV</sequence>
<dbReference type="Gene3D" id="1.10.357.10">
    <property type="entry name" value="Tetracycline Repressor, domain 2"/>
    <property type="match status" value="1"/>
</dbReference>
<comment type="caution">
    <text evidence="7">The sequence shown here is derived from an EMBL/GenBank/DDBJ whole genome shotgun (WGS) entry which is preliminary data.</text>
</comment>
<dbReference type="PANTHER" id="PTHR30055">
    <property type="entry name" value="HTH-TYPE TRANSCRIPTIONAL REGULATOR RUTR"/>
    <property type="match status" value="1"/>
</dbReference>
<keyword evidence="8" id="KW-1185">Reference proteome</keyword>
<evidence type="ECO:0000256" key="4">
    <source>
        <dbReference type="ARBA" id="ARBA00023163"/>
    </source>
</evidence>
<dbReference type="FunFam" id="1.10.357.10:FF:000003">
    <property type="entry name" value="HTH-type transcriptional regulator AcrR"/>
    <property type="match status" value="1"/>
</dbReference>
<feature type="domain" description="HTH tetR-type" evidence="6">
    <location>
        <begin position="10"/>
        <end position="70"/>
    </location>
</feature>
<dbReference type="SUPFAM" id="SSF46689">
    <property type="entry name" value="Homeodomain-like"/>
    <property type="match status" value="1"/>
</dbReference>
<reference evidence="7" key="2">
    <citation type="submission" date="2023-01" db="EMBL/GenBank/DDBJ databases">
        <authorList>
            <person name="Sun Q."/>
            <person name="Evtushenko L."/>
        </authorList>
    </citation>
    <scope>NUCLEOTIDE SEQUENCE</scope>
    <source>
        <strain evidence="7">VKM B-2935</strain>
    </source>
</reference>
<evidence type="ECO:0000256" key="5">
    <source>
        <dbReference type="PROSITE-ProRule" id="PRU00335"/>
    </source>
</evidence>
<keyword evidence="3 5" id="KW-0238">DNA-binding</keyword>
<dbReference type="InterPro" id="IPR009057">
    <property type="entry name" value="Homeodomain-like_sf"/>
</dbReference>
<evidence type="ECO:0000259" key="6">
    <source>
        <dbReference type="PROSITE" id="PS50977"/>
    </source>
</evidence>
<keyword evidence="1" id="KW-0678">Repressor</keyword>
<dbReference type="InterPro" id="IPR036271">
    <property type="entry name" value="Tet_transcr_reg_TetR-rel_C_sf"/>
</dbReference>
<dbReference type="SUPFAM" id="SSF48498">
    <property type="entry name" value="Tetracyclin repressor-like, C-terminal domain"/>
    <property type="match status" value="1"/>
</dbReference>
<dbReference type="PROSITE" id="PS01081">
    <property type="entry name" value="HTH_TETR_1"/>
    <property type="match status" value="1"/>
</dbReference>
<dbReference type="InterPro" id="IPR001647">
    <property type="entry name" value="HTH_TetR"/>
</dbReference>
<evidence type="ECO:0000256" key="3">
    <source>
        <dbReference type="ARBA" id="ARBA00023125"/>
    </source>
</evidence>
<feature type="DNA-binding region" description="H-T-H motif" evidence="5">
    <location>
        <begin position="33"/>
        <end position="52"/>
    </location>
</feature>
<accession>A0A9W6K695</accession>
<dbReference type="GO" id="GO:0045892">
    <property type="term" value="P:negative regulation of DNA-templated transcription"/>
    <property type="evidence" value="ECO:0007669"/>
    <property type="project" value="UniProtKB-ARBA"/>
</dbReference>
<keyword evidence="4" id="KW-0804">Transcription</keyword>